<dbReference type="EMBL" id="JAYMFF010000002">
    <property type="protein sequence ID" value="MEC4175099.1"/>
    <property type="molecule type" value="Genomic_DNA"/>
</dbReference>
<keyword evidence="2" id="KW-0472">Membrane</keyword>
<name>A0ABU6IF91_9ACTN</name>
<feature type="transmembrane region" description="Helical" evidence="2">
    <location>
        <begin position="966"/>
        <end position="983"/>
    </location>
</feature>
<feature type="transmembrane region" description="Helical" evidence="2">
    <location>
        <begin position="884"/>
        <end position="902"/>
    </location>
</feature>
<protein>
    <submittedName>
        <fullName evidence="3">Uncharacterized protein</fullName>
    </submittedName>
</protein>
<feature type="compositionally biased region" description="Pro residues" evidence="1">
    <location>
        <begin position="448"/>
        <end position="466"/>
    </location>
</feature>
<accession>A0ABU6IF91</accession>
<evidence type="ECO:0000313" key="3">
    <source>
        <dbReference type="EMBL" id="MEC4175099.1"/>
    </source>
</evidence>
<organism evidence="3 4">
    <name type="scientific">Adlercreutzia wanghongyangiae</name>
    <dbReference type="NCBI Taxonomy" id="3111451"/>
    <lineage>
        <taxon>Bacteria</taxon>
        <taxon>Bacillati</taxon>
        <taxon>Actinomycetota</taxon>
        <taxon>Coriobacteriia</taxon>
        <taxon>Eggerthellales</taxon>
        <taxon>Eggerthellaceae</taxon>
        <taxon>Adlercreutzia</taxon>
    </lineage>
</organism>
<keyword evidence="2" id="KW-0812">Transmembrane</keyword>
<feature type="region of interest" description="Disordered" evidence="1">
    <location>
        <begin position="697"/>
        <end position="726"/>
    </location>
</feature>
<gene>
    <name evidence="3" type="ORF">VIN30_01375</name>
</gene>
<dbReference type="RefSeq" id="WP_338208662.1">
    <property type="nucleotide sequence ID" value="NZ_JAYMFF010000002.1"/>
</dbReference>
<feature type="compositionally biased region" description="Polar residues" evidence="1">
    <location>
        <begin position="706"/>
        <end position="716"/>
    </location>
</feature>
<sequence>MSGNINSSTGVPVTLKGTNNVNNTANDSVIEYYGRINQSNGAAVVVGQVITDDMFDGSASLTKTLLNERPITPAPGDIDPENPGTGAGTSFHFARRPLANANGWNNSPVTFTFFPGVLTAGGVPQLTLTKTGDALPTATLTSANRTWTRSDDTANLPLTLQGSDPDTGVTSQTATDTLKVDTSAPTATFDATSGVLTVSDVPSDGSKATSGVWRLYRTAADGSNAQLTKQFSLTGGNGAASQAVSGLANGYYVVEDAAGNKSAPVRVAGVQPPTPSRPQPSLPGGGADPVGPPLGDKDPVPDPEVTDADDGTTHAVINETVTQVADPSGALFGGSFDAADAEALMNYRYTFTTGVAGGLTQTTELLAADGSALAAGSLPTTQPGSCLVRRVVTDKQGNTTTVNLTYRLVKPAYPEVYPGGPGTDPGDPDGTGGGNPGGPGAPSNPGDPGDPTPPRTPITPDGPPTVDPDGTQHARVSMEVTEGTMAGIMGEAAAKALLLRHYTPACADGSTPSIAVDSMVRLADDAAVERIDLSRPADYRIAYTLADSAGNTTTVALTYHLVASKIPLVVSQPDPDDPNHSGVIPAPLNPVEPPYVDEAGNHHGVVDDAMTVPVDLGAVLSEGEVRSLVLNRYAFLSATGDDAPRFVSMSIADASGKKVTFINKGFPTTYLIRYKVADAEGNTTLLRLSYNLVASNPTPKPPLDNSGGTTAGTPSVSVVDPDDPLPGRPLGPVSVQEDANGLRHAVIEDTIVVGLREGVMTPADFAALFAKRYDVASTLVDGAITSSPVSLFDSEGLPVTSVDRSKPGVWQVEQVFSDSAGNTTTLRVTYDVRAEFVQTTLPAGGVRSGSSGSSSGLEGYGGHYTQLALAQTGDFFGPCPLHPLFALLMVLASAYGMMKLRLESFARRRLLRRARAMGRDVAADGMGLAGTGDATAPGAIAGSAAPGAIATSDAEELRRRMRLTDYAVFGLIGVAAAALATLALCPFDFLWAAVVLLVCAAWLFLLHRKVRATNRKLATV</sequence>
<evidence type="ECO:0000313" key="4">
    <source>
        <dbReference type="Proteomes" id="UP001349994"/>
    </source>
</evidence>
<evidence type="ECO:0000256" key="1">
    <source>
        <dbReference type="SAM" id="MobiDB-lite"/>
    </source>
</evidence>
<keyword evidence="2" id="KW-1133">Transmembrane helix</keyword>
<dbReference type="Proteomes" id="UP001349994">
    <property type="component" value="Unassembled WGS sequence"/>
</dbReference>
<comment type="caution">
    <text evidence="3">The sequence shown here is derived from an EMBL/GenBank/DDBJ whole genome shotgun (WGS) entry which is preliminary data.</text>
</comment>
<proteinExistence type="predicted"/>
<reference evidence="3 4" key="1">
    <citation type="submission" date="2024-01" db="EMBL/GenBank/DDBJ databases">
        <title>novel species in genus Adlercreutzia.</title>
        <authorList>
            <person name="Liu X."/>
        </authorList>
    </citation>
    <scope>NUCLEOTIDE SEQUENCE [LARGE SCALE GENOMIC DNA]</scope>
    <source>
        <strain evidence="3 4">R7</strain>
    </source>
</reference>
<feature type="transmembrane region" description="Helical" evidence="2">
    <location>
        <begin position="989"/>
        <end position="1006"/>
    </location>
</feature>
<evidence type="ECO:0000256" key="2">
    <source>
        <dbReference type="SAM" id="Phobius"/>
    </source>
</evidence>
<feature type="compositionally biased region" description="Pro residues" evidence="1">
    <location>
        <begin position="272"/>
        <end position="281"/>
    </location>
</feature>
<feature type="compositionally biased region" description="Gly residues" evidence="1">
    <location>
        <begin position="419"/>
        <end position="440"/>
    </location>
</feature>
<feature type="region of interest" description="Disordered" evidence="1">
    <location>
        <begin position="265"/>
        <end position="310"/>
    </location>
</feature>
<feature type="region of interest" description="Disordered" evidence="1">
    <location>
        <begin position="69"/>
        <end position="91"/>
    </location>
</feature>
<feature type="region of interest" description="Disordered" evidence="1">
    <location>
        <begin position="415"/>
        <end position="471"/>
    </location>
</feature>
<keyword evidence="4" id="KW-1185">Reference proteome</keyword>